<evidence type="ECO:0000313" key="3">
    <source>
        <dbReference type="Proteomes" id="UP000198284"/>
    </source>
</evidence>
<dbReference type="InterPro" id="IPR050834">
    <property type="entry name" value="Glycosyltransf_2"/>
</dbReference>
<dbReference type="InterPro" id="IPR001173">
    <property type="entry name" value="Glyco_trans_2-like"/>
</dbReference>
<sequence length="285" mass="31745">MRTPDITLVLATVGRTSELGRLFDSFAAQSFANFEVVVVDQNSDDRLLPHLERARYLGLSVRHIRHDPPNLAAARNAGIEAARGRWIGFPDDDCWYDPKVLEQVAARFEQADQPEGVVVRWVEQNEQPLTAARLTWKRASAFRDVPVSSITLFCHRALFKTIGGFDARLGVGQYFGAGEETDFVLRALRSGAAFCYEPLAEVHHHVNPEKPDPTPQARLAVRHRARGTGALYVKHQLPAWVILRGLLSPILRPLLKGAFGADLAHGCAVMLGRIDGMLRWRRTGT</sequence>
<dbReference type="AlphaFoldDB" id="A0A239GYP8"/>
<dbReference type="GO" id="GO:0016740">
    <property type="term" value="F:transferase activity"/>
    <property type="evidence" value="ECO:0007669"/>
    <property type="project" value="UniProtKB-KW"/>
</dbReference>
<dbReference type="Pfam" id="PF00535">
    <property type="entry name" value="Glycos_transf_2"/>
    <property type="match status" value="1"/>
</dbReference>
<dbReference type="Gene3D" id="3.90.550.10">
    <property type="entry name" value="Spore Coat Polysaccharide Biosynthesis Protein SpsA, Chain A"/>
    <property type="match status" value="1"/>
</dbReference>
<dbReference type="PANTHER" id="PTHR43685">
    <property type="entry name" value="GLYCOSYLTRANSFERASE"/>
    <property type="match status" value="1"/>
</dbReference>
<dbReference type="OrthoDB" id="9801954at2"/>
<accession>A0A239GYP8</accession>
<protein>
    <submittedName>
        <fullName evidence="2">Glycosyltransferase, GT2 family</fullName>
    </submittedName>
</protein>
<dbReference type="RefSeq" id="WP_089399396.1">
    <property type="nucleotide sequence ID" value="NZ_FZOT01000006.1"/>
</dbReference>
<dbReference type="EMBL" id="FZOT01000006">
    <property type="protein sequence ID" value="SNS74336.1"/>
    <property type="molecule type" value="Genomic_DNA"/>
</dbReference>
<proteinExistence type="predicted"/>
<dbReference type="Proteomes" id="UP000198284">
    <property type="component" value="Unassembled WGS sequence"/>
</dbReference>
<feature type="domain" description="Glycosyltransferase 2-like" evidence="1">
    <location>
        <begin position="9"/>
        <end position="130"/>
    </location>
</feature>
<dbReference type="InterPro" id="IPR029044">
    <property type="entry name" value="Nucleotide-diphossugar_trans"/>
</dbReference>
<organism evidence="2 3">
    <name type="scientific">Noviherbaspirillum humi</name>
    <dbReference type="NCBI Taxonomy" id="1688639"/>
    <lineage>
        <taxon>Bacteria</taxon>
        <taxon>Pseudomonadati</taxon>
        <taxon>Pseudomonadota</taxon>
        <taxon>Betaproteobacteria</taxon>
        <taxon>Burkholderiales</taxon>
        <taxon>Oxalobacteraceae</taxon>
        <taxon>Noviherbaspirillum</taxon>
    </lineage>
</organism>
<evidence type="ECO:0000259" key="1">
    <source>
        <dbReference type="Pfam" id="PF00535"/>
    </source>
</evidence>
<gene>
    <name evidence="2" type="ORF">SAMN06265795_10611</name>
</gene>
<keyword evidence="2" id="KW-0808">Transferase</keyword>
<evidence type="ECO:0000313" key="2">
    <source>
        <dbReference type="EMBL" id="SNS74336.1"/>
    </source>
</evidence>
<dbReference type="SUPFAM" id="SSF53448">
    <property type="entry name" value="Nucleotide-diphospho-sugar transferases"/>
    <property type="match status" value="1"/>
</dbReference>
<dbReference type="PANTHER" id="PTHR43685:SF2">
    <property type="entry name" value="GLYCOSYLTRANSFERASE 2-LIKE DOMAIN-CONTAINING PROTEIN"/>
    <property type="match status" value="1"/>
</dbReference>
<name>A0A239GYP8_9BURK</name>
<keyword evidence="3" id="KW-1185">Reference proteome</keyword>
<reference evidence="2 3" key="1">
    <citation type="submission" date="2017-06" db="EMBL/GenBank/DDBJ databases">
        <authorList>
            <person name="Kim H.J."/>
            <person name="Triplett B.A."/>
        </authorList>
    </citation>
    <scope>NUCLEOTIDE SEQUENCE [LARGE SCALE GENOMIC DNA]</scope>
    <source>
        <strain evidence="2 3">U15</strain>
    </source>
</reference>
<dbReference type="CDD" id="cd00761">
    <property type="entry name" value="Glyco_tranf_GTA_type"/>
    <property type="match status" value="1"/>
</dbReference>